<dbReference type="AlphaFoldDB" id="A0A1F6GMN1"/>
<dbReference type="GO" id="GO:0022625">
    <property type="term" value="C:cytosolic large ribosomal subunit"/>
    <property type="evidence" value="ECO:0007669"/>
    <property type="project" value="TreeGrafter"/>
</dbReference>
<protein>
    <recommendedName>
        <fullName evidence="6 7">Large ribosomal subunit protein uL22</fullName>
    </recommendedName>
</protein>
<dbReference type="InterPro" id="IPR005727">
    <property type="entry name" value="Ribosomal_uL22_bac/chlpt-type"/>
</dbReference>
<accession>A0A1F6GMN1</accession>
<dbReference type="InterPro" id="IPR018260">
    <property type="entry name" value="Ribosomal_uL22_CS"/>
</dbReference>
<dbReference type="GO" id="GO:0003735">
    <property type="term" value="F:structural constituent of ribosome"/>
    <property type="evidence" value="ECO:0007669"/>
    <property type="project" value="InterPro"/>
</dbReference>
<dbReference type="EMBL" id="MFNF01000057">
    <property type="protein sequence ID" value="OGG99373.1"/>
    <property type="molecule type" value="Genomic_DNA"/>
</dbReference>
<comment type="caution">
    <text evidence="11">The sequence shown here is derived from an EMBL/GenBank/DDBJ whole genome shotgun (WGS) entry which is preliminary data.</text>
</comment>
<reference evidence="11 12" key="1">
    <citation type="journal article" date="2016" name="Nat. Commun.">
        <title>Thousands of microbial genomes shed light on interconnected biogeochemical processes in an aquifer system.</title>
        <authorList>
            <person name="Anantharaman K."/>
            <person name="Brown C.T."/>
            <person name="Hug L.A."/>
            <person name="Sharon I."/>
            <person name="Castelle C.J."/>
            <person name="Probst A.J."/>
            <person name="Thomas B.C."/>
            <person name="Singh A."/>
            <person name="Wilkins M.J."/>
            <person name="Karaoz U."/>
            <person name="Brodie E.L."/>
            <person name="Williams K.H."/>
            <person name="Hubbard S.S."/>
            <person name="Banfield J.F."/>
        </authorList>
    </citation>
    <scope>NUCLEOTIDE SEQUENCE [LARGE SCALE GENOMIC DNA]</scope>
</reference>
<evidence type="ECO:0000256" key="9">
    <source>
        <dbReference type="RuleBase" id="RU004006"/>
    </source>
</evidence>
<evidence type="ECO:0000256" key="7">
    <source>
        <dbReference type="HAMAP-Rule" id="MF_01331"/>
    </source>
</evidence>
<dbReference type="InterPro" id="IPR036394">
    <property type="entry name" value="Ribosomal_uL22_sf"/>
</dbReference>
<dbReference type="PROSITE" id="PS00464">
    <property type="entry name" value="RIBOSOMAL_L22"/>
    <property type="match status" value="1"/>
</dbReference>
<evidence type="ECO:0000256" key="3">
    <source>
        <dbReference type="ARBA" id="ARBA00022884"/>
    </source>
</evidence>
<dbReference type="Pfam" id="PF00237">
    <property type="entry name" value="Ribosomal_L22"/>
    <property type="match status" value="1"/>
</dbReference>
<name>A0A1F6GMN1_9PROT</name>
<dbReference type="InterPro" id="IPR001063">
    <property type="entry name" value="Ribosomal_uL22"/>
</dbReference>
<dbReference type="PANTHER" id="PTHR13501">
    <property type="entry name" value="CHLOROPLAST 50S RIBOSOMAL PROTEIN L22-RELATED"/>
    <property type="match status" value="1"/>
</dbReference>
<dbReference type="GO" id="GO:0006412">
    <property type="term" value="P:translation"/>
    <property type="evidence" value="ECO:0007669"/>
    <property type="project" value="UniProtKB-UniRule"/>
</dbReference>
<comment type="subunit">
    <text evidence="7 9">Part of the 50S ribosomal subunit.</text>
</comment>
<evidence type="ECO:0000256" key="1">
    <source>
        <dbReference type="ARBA" id="ARBA00009451"/>
    </source>
</evidence>
<keyword evidence="2 7" id="KW-0699">rRNA-binding</keyword>
<keyword evidence="5 7" id="KW-0687">Ribonucleoprotein</keyword>
<evidence type="ECO:0000256" key="5">
    <source>
        <dbReference type="ARBA" id="ARBA00023274"/>
    </source>
</evidence>
<evidence type="ECO:0000256" key="2">
    <source>
        <dbReference type="ARBA" id="ARBA00022730"/>
    </source>
</evidence>
<evidence type="ECO:0000313" key="12">
    <source>
        <dbReference type="Proteomes" id="UP000177583"/>
    </source>
</evidence>
<comment type="function">
    <text evidence="7 10">This protein binds specifically to 23S rRNA; its binding is stimulated by other ribosomal proteins, e.g., L4, L17, and L20. It is important during the early stages of 50S assembly. It makes multiple contacts with different domains of the 23S rRNA in the assembled 50S subunit and ribosome.</text>
</comment>
<dbReference type="GO" id="GO:0019843">
    <property type="term" value="F:rRNA binding"/>
    <property type="evidence" value="ECO:0007669"/>
    <property type="project" value="UniProtKB-UniRule"/>
</dbReference>
<evidence type="ECO:0000256" key="4">
    <source>
        <dbReference type="ARBA" id="ARBA00022980"/>
    </source>
</evidence>
<dbReference type="PANTHER" id="PTHR13501:SF8">
    <property type="entry name" value="LARGE RIBOSOMAL SUBUNIT PROTEIN UL22M"/>
    <property type="match status" value="1"/>
</dbReference>
<comment type="function">
    <text evidence="7">The globular domain of the protein is located near the polypeptide exit tunnel on the outside of the subunit, while an extended beta-hairpin is found that lines the wall of the exit tunnel in the center of the 70S ribosome.</text>
</comment>
<dbReference type="CDD" id="cd00336">
    <property type="entry name" value="Ribosomal_L22"/>
    <property type="match status" value="1"/>
</dbReference>
<evidence type="ECO:0000313" key="11">
    <source>
        <dbReference type="EMBL" id="OGG99373.1"/>
    </source>
</evidence>
<dbReference type="Gene3D" id="3.90.470.10">
    <property type="entry name" value="Ribosomal protein L22/L17"/>
    <property type="match status" value="1"/>
</dbReference>
<evidence type="ECO:0000256" key="8">
    <source>
        <dbReference type="RuleBase" id="RU004005"/>
    </source>
</evidence>
<keyword evidence="4 7" id="KW-0689">Ribosomal protein</keyword>
<comment type="similarity">
    <text evidence="1 7 8">Belongs to the universal ribosomal protein uL22 family.</text>
</comment>
<organism evidence="11 12">
    <name type="scientific">Candidatus Lambdaproteobacteria bacterium RIFOXYD2_FULL_56_26</name>
    <dbReference type="NCBI Taxonomy" id="1817773"/>
    <lineage>
        <taxon>Bacteria</taxon>
        <taxon>Pseudomonadati</taxon>
        <taxon>Pseudomonadota</taxon>
        <taxon>Candidatus Lambdaproteobacteria</taxon>
    </lineage>
</organism>
<evidence type="ECO:0000256" key="10">
    <source>
        <dbReference type="RuleBase" id="RU004008"/>
    </source>
</evidence>
<dbReference type="NCBIfam" id="TIGR01044">
    <property type="entry name" value="rplV_bact"/>
    <property type="match status" value="1"/>
</dbReference>
<dbReference type="InterPro" id="IPR047867">
    <property type="entry name" value="Ribosomal_uL22_bac/org-type"/>
</dbReference>
<proteinExistence type="inferred from homology"/>
<evidence type="ECO:0000256" key="6">
    <source>
        <dbReference type="ARBA" id="ARBA00035207"/>
    </source>
</evidence>
<dbReference type="Proteomes" id="UP000177583">
    <property type="component" value="Unassembled WGS sequence"/>
</dbReference>
<gene>
    <name evidence="7" type="primary">rplV</name>
    <name evidence="11" type="ORF">A2557_12290</name>
</gene>
<dbReference type="SUPFAM" id="SSF54843">
    <property type="entry name" value="Ribosomal protein L22"/>
    <property type="match status" value="1"/>
</dbReference>
<sequence length="115" mass="12562">MATQRQNIATALIRGAKVSPRKAMMVADQIRGMKVVQALAILEHTRKASNSIMQKVLQSAVANAVQKDSSVNPDELVITEARVDQGKMLKRMQARAMGRGVLVQKKTSHIRLSVG</sequence>
<keyword evidence="3 7" id="KW-0694">RNA-binding</keyword>
<dbReference type="HAMAP" id="MF_01331_B">
    <property type="entry name" value="Ribosomal_uL22_B"/>
    <property type="match status" value="1"/>
</dbReference>